<evidence type="ECO:0000256" key="10">
    <source>
        <dbReference type="ARBA" id="ARBA00023004"/>
    </source>
</evidence>
<evidence type="ECO:0000256" key="12">
    <source>
        <dbReference type="ARBA" id="ARBA00023136"/>
    </source>
</evidence>
<evidence type="ECO:0000256" key="6">
    <source>
        <dbReference type="ARBA" id="ARBA00022692"/>
    </source>
</evidence>
<accession>A0ABP1DHH7</accession>
<dbReference type="Proteomes" id="UP001497453">
    <property type="component" value="Chromosome 4"/>
</dbReference>
<comment type="similarity">
    <text evidence="4 13">Belongs to the cytochrome P450 family.</text>
</comment>
<evidence type="ECO:0000256" key="3">
    <source>
        <dbReference type="ARBA" id="ARBA00005179"/>
    </source>
</evidence>
<dbReference type="InterPro" id="IPR017972">
    <property type="entry name" value="Cyt_P450_CS"/>
</dbReference>
<dbReference type="Pfam" id="PF00067">
    <property type="entry name" value="p450"/>
    <property type="match status" value="1"/>
</dbReference>
<dbReference type="PRINTS" id="PR00463">
    <property type="entry name" value="EP450I"/>
</dbReference>
<dbReference type="PANTHER" id="PTHR46300:SF2">
    <property type="entry name" value="CYTOCHROME P450 MONOOXYGENASE ALNH-RELATED"/>
    <property type="match status" value="1"/>
</dbReference>
<proteinExistence type="inferred from homology"/>
<keyword evidence="11 13" id="KW-0503">Monooxygenase</keyword>
<dbReference type="InterPro" id="IPR036396">
    <property type="entry name" value="Cyt_P450_sf"/>
</dbReference>
<evidence type="ECO:0000256" key="2">
    <source>
        <dbReference type="ARBA" id="ARBA00004370"/>
    </source>
</evidence>
<keyword evidence="8" id="KW-1133">Transmembrane helix</keyword>
<evidence type="ECO:0000256" key="8">
    <source>
        <dbReference type="ARBA" id="ARBA00022989"/>
    </source>
</evidence>
<keyword evidence="10 13" id="KW-0408">Iron</keyword>
<dbReference type="PANTHER" id="PTHR46300">
    <property type="entry name" value="P450, PUTATIVE (EUROFUNG)-RELATED-RELATED"/>
    <property type="match status" value="1"/>
</dbReference>
<dbReference type="SUPFAM" id="SSF48264">
    <property type="entry name" value="Cytochrome P450"/>
    <property type="match status" value="1"/>
</dbReference>
<keyword evidence="12" id="KW-0472">Membrane</keyword>
<comment type="pathway">
    <text evidence="3">Secondary metabolite biosynthesis.</text>
</comment>
<gene>
    <name evidence="15" type="ORF">GFSPODELE1_LOCUS5958</name>
</gene>
<evidence type="ECO:0000256" key="11">
    <source>
        <dbReference type="ARBA" id="ARBA00023033"/>
    </source>
</evidence>
<dbReference type="PRINTS" id="PR00385">
    <property type="entry name" value="P450"/>
</dbReference>
<dbReference type="Gene3D" id="1.10.630.10">
    <property type="entry name" value="Cytochrome P450"/>
    <property type="match status" value="1"/>
</dbReference>
<dbReference type="PROSITE" id="PS00086">
    <property type="entry name" value="CYTOCHROME_P450"/>
    <property type="match status" value="1"/>
</dbReference>
<keyword evidence="9 13" id="KW-0560">Oxidoreductase</keyword>
<keyword evidence="16" id="KW-1185">Reference proteome</keyword>
<evidence type="ECO:0000256" key="5">
    <source>
        <dbReference type="ARBA" id="ARBA00022617"/>
    </source>
</evidence>
<evidence type="ECO:0000313" key="15">
    <source>
        <dbReference type="EMBL" id="CAL1706612.1"/>
    </source>
</evidence>
<evidence type="ECO:0000256" key="13">
    <source>
        <dbReference type="RuleBase" id="RU000461"/>
    </source>
</evidence>
<keyword evidence="6" id="KW-0812">Transmembrane</keyword>
<protein>
    <recommendedName>
        <fullName evidence="17">Cytochrome P450</fullName>
    </recommendedName>
</protein>
<evidence type="ECO:0000256" key="7">
    <source>
        <dbReference type="ARBA" id="ARBA00022723"/>
    </source>
</evidence>
<dbReference type="CDD" id="cd11065">
    <property type="entry name" value="CYP64-like"/>
    <property type="match status" value="1"/>
</dbReference>
<evidence type="ECO:0000256" key="9">
    <source>
        <dbReference type="ARBA" id="ARBA00023002"/>
    </source>
</evidence>
<evidence type="ECO:0008006" key="17">
    <source>
        <dbReference type="Google" id="ProtNLM"/>
    </source>
</evidence>
<feature type="signal peptide" evidence="14">
    <location>
        <begin position="1"/>
        <end position="26"/>
    </location>
</feature>
<reference evidence="16" key="1">
    <citation type="submission" date="2024-04" db="EMBL/GenBank/DDBJ databases">
        <authorList>
            <person name="Shaw F."/>
            <person name="Minotto A."/>
        </authorList>
    </citation>
    <scope>NUCLEOTIDE SEQUENCE [LARGE SCALE GENOMIC DNA]</scope>
</reference>
<dbReference type="InterPro" id="IPR002401">
    <property type="entry name" value="Cyt_P450_E_grp-I"/>
</dbReference>
<comment type="cofactor">
    <cofactor evidence="1">
        <name>heme</name>
        <dbReference type="ChEBI" id="CHEBI:30413"/>
    </cofactor>
</comment>
<sequence>MNLPLLSAVLVLCLVWVFNQLRRVGSREHGLPPGPPTIPLLGNLHIFPTSFAHEKFTEWAKTYGGIYSLKLASMTAVVISDPKLLRECLDLQGRLTSDRPPMYAAELIWEDEELVMTRSGPLWKTMRRAAHDILSRDACMKHLPIQRAEAVKLMYDLLERPKQFYTHVFRYAASVIHSMVFGIHCPEFDNSFLQDFISSMDMAVNLIKPGGLPPVELIPALKYIPERWAPWKQLCKEARGLQRRLCFGLLDVTINRIKDGRRTDCFMEYLLDHQEQYGLDYEISAYLGGSLLQAGSFTTTAYLRFFIACITTAPDVLGRAQAEIDHIVGPDKLPELDDLENLPYLRAVINEVHRFRPIAPIAVPHASTTDVRVGEYIIPKGCTIFMNTWGIHHNEDCFYTPEVFDPERYLHSEFGTKAGVDTTEYRNDFIFGAGRRICPGSLLASNSIALNVMYMIWAFNFTPTRDPISGELKHIDLGNIMDGVVLVPKPFECEIRPRSAAKASLICREYVLATDTFKLFEHHTSVDC</sequence>
<dbReference type="InterPro" id="IPR050364">
    <property type="entry name" value="Cytochrome_P450_fung"/>
</dbReference>
<evidence type="ECO:0000256" key="4">
    <source>
        <dbReference type="ARBA" id="ARBA00010617"/>
    </source>
</evidence>
<evidence type="ECO:0000256" key="14">
    <source>
        <dbReference type="SAM" id="SignalP"/>
    </source>
</evidence>
<evidence type="ECO:0000256" key="1">
    <source>
        <dbReference type="ARBA" id="ARBA00001971"/>
    </source>
</evidence>
<keyword evidence="5 13" id="KW-0349">Heme</keyword>
<keyword evidence="7 13" id="KW-0479">Metal-binding</keyword>
<feature type="chain" id="PRO_5045076684" description="Cytochrome P450" evidence="14">
    <location>
        <begin position="27"/>
        <end position="528"/>
    </location>
</feature>
<keyword evidence="14" id="KW-0732">Signal</keyword>
<dbReference type="EMBL" id="OZ037947">
    <property type="protein sequence ID" value="CAL1706612.1"/>
    <property type="molecule type" value="Genomic_DNA"/>
</dbReference>
<organism evidence="15 16">
    <name type="scientific">Somion occarium</name>
    <dbReference type="NCBI Taxonomy" id="3059160"/>
    <lineage>
        <taxon>Eukaryota</taxon>
        <taxon>Fungi</taxon>
        <taxon>Dikarya</taxon>
        <taxon>Basidiomycota</taxon>
        <taxon>Agaricomycotina</taxon>
        <taxon>Agaricomycetes</taxon>
        <taxon>Polyporales</taxon>
        <taxon>Cerrenaceae</taxon>
        <taxon>Somion</taxon>
    </lineage>
</organism>
<evidence type="ECO:0000313" key="16">
    <source>
        <dbReference type="Proteomes" id="UP001497453"/>
    </source>
</evidence>
<comment type="subcellular location">
    <subcellularLocation>
        <location evidence="2">Membrane</location>
    </subcellularLocation>
</comment>
<name>A0ABP1DHH7_9APHY</name>
<dbReference type="InterPro" id="IPR001128">
    <property type="entry name" value="Cyt_P450"/>
</dbReference>